<keyword evidence="3 8" id="KW-0479">Metal-binding</keyword>
<evidence type="ECO:0000256" key="2">
    <source>
        <dbReference type="ARBA" id="ARBA00010210"/>
    </source>
</evidence>
<keyword evidence="4 9" id="KW-0863">Zinc-finger</keyword>
<feature type="site" description="Histone H3K4me3 binding" evidence="7">
    <location>
        <position position="227"/>
    </location>
</feature>
<dbReference type="PANTHER" id="PTHR10333">
    <property type="entry name" value="INHIBITOR OF GROWTH PROTEIN"/>
    <property type="match status" value="1"/>
</dbReference>
<dbReference type="VEuPathDB" id="FungiDB:SOCG_01616"/>
<evidence type="ECO:0000256" key="7">
    <source>
        <dbReference type="PIRSR" id="PIRSR628651-50"/>
    </source>
</evidence>
<evidence type="ECO:0000256" key="3">
    <source>
        <dbReference type="ARBA" id="ARBA00022723"/>
    </source>
</evidence>
<sequence length="277" mass="30408">MADEAVYVLTDYLQSLDNLPDETKHTFDEISVKEMALHDLGKQIQAADQQIQSHVKSLGSHVPHPKEESLYSSIREKYEKSIIIQSEKVQLAERARVVLMRHIKRLDDKLMKLGPGFTPAELLSQANDLNFSSASLNSPVGVSARQVPAQARNGTGRRQSSVFGRTASQNGGVQQGMVDGASAGAGRSQKASGTISKAPGVKAGAAAYSEVVSEEEEDQEEEDNEKYCFCQQGSYGQMVACDNEDCEREWFHMECVGLKAPPEGTWYCEACREKMGN</sequence>
<comment type="domain">
    <text evidence="10">The PHD-type zinc finger mediates the binding to H3K4me3.</text>
</comment>
<keyword evidence="5 8" id="KW-0862">Zinc</keyword>
<feature type="binding site" evidence="8">
    <location>
        <position position="255"/>
    </location>
    <ligand>
        <name>Zn(2+)</name>
        <dbReference type="ChEBI" id="CHEBI:29105"/>
        <label>1</label>
    </ligand>
</feature>
<keyword evidence="14" id="KW-1185">Reference proteome</keyword>
<comment type="subcellular location">
    <subcellularLocation>
        <location evidence="1 10">Nucleus</location>
    </subcellularLocation>
</comment>
<feature type="binding site" evidence="8">
    <location>
        <position position="268"/>
    </location>
    <ligand>
        <name>Zn(2+)</name>
        <dbReference type="ChEBI" id="CHEBI:29105"/>
        <label>2</label>
    </ligand>
</feature>
<dbReference type="GO" id="GO:0008270">
    <property type="term" value="F:zinc ion binding"/>
    <property type="evidence" value="ECO:0007669"/>
    <property type="project" value="UniProtKB-KW"/>
</dbReference>
<comment type="similarity">
    <text evidence="2 10">Belongs to the ING family.</text>
</comment>
<protein>
    <recommendedName>
        <fullName evidence="10">Chromatin modification-related protein</fullName>
    </recommendedName>
</protein>
<dbReference type="Proteomes" id="UP000016088">
    <property type="component" value="Unassembled WGS sequence"/>
</dbReference>
<evidence type="ECO:0000256" key="5">
    <source>
        <dbReference type="ARBA" id="ARBA00022833"/>
    </source>
</evidence>
<dbReference type="AlphaFoldDB" id="S9PV62"/>
<evidence type="ECO:0000256" key="4">
    <source>
        <dbReference type="ARBA" id="ARBA00022771"/>
    </source>
</evidence>
<reference evidence="13 14" key="1">
    <citation type="journal article" date="2011" name="Science">
        <title>Comparative functional genomics of the fission yeasts.</title>
        <authorList>
            <person name="Rhind N."/>
            <person name="Chen Z."/>
            <person name="Yassour M."/>
            <person name="Thompson D.A."/>
            <person name="Haas B.J."/>
            <person name="Habib N."/>
            <person name="Wapinski I."/>
            <person name="Roy S."/>
            <person name="Lin M.F."/>
            <person name="Heiman D.I."/>
            <person name="Young S.K."/>
            <person name="Furuya K."/>
            <person name="Guo Y."/>
            <person name="Pidoux A."/>
            <person name="Chen H.M."/>
            <person name="Robbertse B."/>
            <person name="Goldberg J.M."/>
            <person name="Aoki K."/>
            <person name="Bayne E.H."/>
            <person name="Berlin A.M."/>
            <person name="Desjardins C.A."/>
            <person name="Dobbs E."/>
            <person name="Dukaj L."/>
            <person name="Fan L."/>
            <person name="FitzGerald M.G."/>
            <person name="French C."/>
            <person name="Gujja S."/>
            <person name="Hansen K."/>
            <person name="Keifenheim D."/>
            <person name="Levin J.Z."/>
            <person name="Mosher R.A."/>
            <person name="Mueller C.A."/>
            <person name="Pfiffner J."/>
            <person name="Priest M."/>
            <person name="Russ C."/>
            <person name="Smialowska A."/>
            <person name="Swoboda P."/>
            <person name="Sykes S.M."/>
            <person name="Vaughn M."/>
            <person name="Vengrova S."/>
            <person name="Yoder R."/>
            <person name="Zeng Q."/>
            <person name="Allshire R."/>
            <person name="Baulcombe D."/>
            <person name="Birren B.W."/>
            <person name="Brown W."/>
            <person name="Ekwall K."/>
            <person name="Kellis M."/>
            <person name="Leatherwood J."/>
            <person name="Levin H."/>
            <person name="Margalit H."/>
            <person name="Martienssen R."/>
            <person name="Nieduszynski C.A."/>
            <person name="Spatafora J.W."/>
            <person name="Friedman N."/>
            <person name="Dalgaard J.Z."/>
            <person name="Baumann P."/>
            <person name="Niki H."/>
            <person name="Regev A."/>
            <person name="Nusbaum C."/>
        </authorList>
    </citation>
    <scope>NUCLEOTIDE SEQUENCE [LARGE SCALE GENOMIC DNA]</scope>
    <source>
        <strain evidence="14">yFS286</strain>
    </source>
</reference>
<feature type="binding site" evidence="8">
    <location>
        <position position="271"/>
    </location>
    <ligand>
        <name>Zn(2+)</name>
        <dbReference type="ChEBI" id="CHEBI:29105"/>
        <label>2</label>
    </ligand>
</feature>
<dbReference type="CDD" id="cd16858">
    <property type="entry name" value="ING_ING3_Yng2p"/>
    <property type="match status" value="1"/>
</dbReference>
<feature type="domain" description="PHD-type" evidence="12">
    <location>
        <begin position="225"/>
        <end position="274"/>
    </location>
</feature>
<dbReference type="GO" id="GO:0035267">
    <property type="term" value="C:NuA4 histone acetyltransferase complex"/>
    <property type="evidence" value="ECO:0007669"/>
    <property type="project" value="EnsemblFungi"/>
</dbReference>
<feature type="binding site" evidence="8">
    <location>
        <position position="230"/>
    </location>
    <ligand>
        <name>Zn(2+)</name>
        <dbReference type="ChEBI" id="CHEBI:29105"/>
        <label>1</label>
    </ligand>
</feature>
<dbReference type="SMR" id="S9PV62"/>
<dbReference type="GO" id="GO:0006325">
    <property type="term" value="P:chromatin organization"/>
    <property type="evidence" value="ECO:0007669"/>
    <property type="project" value="UniProtKB-KW"/>
</dbReference>
<name>S9PV62_SCHOY</name>
<dbReference type="InterPro" id="IPR019787">
    <property type="entry name" value="Znf_PHD-finger"/>
</dbReference>
<dbReference type="InterPro" id="IPR024610">
    <property type="entry name" value="ING_N_histone-binding"/>
</dbReference>
<dbReference type="PANTHER" id="PTHR10333:SF104">
    <property type="entry name" value="CHROMATIN MODIFICATION-RELATED PROTEIN PNG1"/>
    <property type="match status" value="1"/>
</dbReference>
<dbReference type="GO" id="GO:0006355">
    <property type="term" value="P:regulation of DNA-templated transcription"/>
    <property type="evidence" value="ECO:0007669"/>
    <property type="project" value="TreeGrafter"/>
</dbReference>
<evidence type="ECO:0000313" key="13">
    <source>
        <dbReference type="EMBL" id="EPX71398.1"/>
    </source>
</evidence>
<dbReference type="InterPro" id="IPR013083">
    <property type="entry name" value="Znf_RING/FYVE/PHD"/>
</dbReference>
<dbReference type="Pfam" id="PF12998">
    <property type="entry name" value="ING"/>
    <property type="match status" value="1"/>
</dbReference>
<dbReference type="Gene3D" id="3.30.40.10">
    <property type="entry name" value="Zinc/RING finger domain, C3HC4 (zinc finger)"/>
    <property type="match status" value="1"/>
</dbReference>
<dbReference type="OMA" id="YCYCQKL"/>
<dbReference type="InterPro" id="IPR028651">
    <property type="entry name" value="ING_fam"/>
</dbReference>
<feature type="binding site" evidence="8">
    <location>
        <position position="241"/>
    </location>
    <ligand>
        <name>Zn(2+)</name>
        <dbReference type="ChEBI" id="CHEBI:29105"/>
        <label>2</label>
    </ligand>
</feature>
<feature type="binding site" evidence="8">
    <location>
        <position position="228"/>
    </location>
    <ligand>
        <name>Zn(2+)</name>
        <dbReference type="ChEBI" id="CHEBI:29105"/>
        <label>1</label>
    </ligand>
</feature>
<dbReference type="EMBL" id="KE503208">
    <property type="protein sequence ID" value="EPX71398.1"/>
    <property type="molecule type" value="Genomic_DNA"/>
</dbReference>
<evidence type="ECO:0000256" key="10">
    <source>
        <dbReference type="RuleBase" id="RU361213"/>
    </source>
</evidence>
<feature type="binding site" evidence="8">
    <location>
        <position position="252"/>
    </location>
    <ligand>
        <name>Zn(2+)</name>
        <dbReference type="ChEBI" id="CHEBI:29105"/>
        <label>1</label>
    </ligand>
</feature>
<feature type="compositionally biased region" description="Polar residues" evidence="11">
    <location>
        <begin position="152"/>
        <end position="172"/>
    </location>
</feature>
<dbReference type="HOGENOM" id="CLU_031900_2_0_1"/>
<feature type="site" description="Histone H3K4me3 binding" evidence="7">
    <location>
        <position position="250"/>
    </location>
</feature>
<dbReference type="eggNOG" id="KOG1973">
    <property type="taxonomic scope" value="Eukaryota"/>
</dbReference>
<dbReference type="RefSeq" id="XP_013020023.1">
    <property type="nucleotide sequence ID" value="XM_013164569.1"/>
</dbReference>
<evidence type="ECO:0000313" key="14">
    <source>
        <dbReference type="Proteomes" id="UP000016088"/>
    </source>
</evidence>
<evidence type="ECO:0000256" key="8">
    <source>
        <dbReference type="PIRSR" id="PIRSR628651-51"/>
    </source>
</evidence>
<proteinExistence type="inferred from homology"/>
<comment type="subunit">
    <text evidence="10">Component of an histone acetyltransferase complex. Interacts with H3K4me3 and to a lesser extent with H3K4me2.</text>
</comment>
<feature type="region of interest" description="Disordered" evidence="11">
    <location>
        <begin position="145"/>
        <end position="196"/>
    </location>
</feature>
<feature type="binding site" evidence="8">
    <location>
        <position position="246"/>
    </location>
    <ligand>
        <name>Zn(2+)</name>
        <dbReference type="ChEBI" id="CHEBI:29105"/>
        <label>2</label>
    </ligand>
</feature>
<feature type="site" description="Histone H3K4me3 binding" evidence="7">
    <location>
        <position position="238"/>
    </location>
</feature>
<feature type="site" description="Histone H3K4me3 binding" evidence="7">
    <location>
        <position position="242"/>
    </location>
</feature>
<evidence type="ECO:0000256" key="6">
    <source>
        <dbReference type="ARBA" id="ARBA00023242"/>
    </source>
</evidence>
<dbReference type="Gene3D" id="6.10.140.1740">
    <property type="match status" value="1"/>
</dbReference>
<evidence type="ECO:0000256" key="1">
    <source>
        <dbReference type="ARBA" id="ARBA00004123"/>
    </source>
</evidence>
<keyword evidence="10" id="KW-0156">Chromatin regulator</keyword>
<dbReference type="SMART" id="SM00249">
    <property type="entry name" value="PHD"/>
    <property type="match status" value="1"/>
</dbReference>
<keyword evidence="6 10" id="KW-0539">Nucleus</keyword>
<dbReference type="CDD" id="cd15505">
    <property type="entry name" value="PHD_ING"/>
    <property type="match status" value="1"/>
</dbReference>
<gene>
    <name evidence="13" type="ORF">SOCG_01616</name>
</gene>
<dbReference type="SUPFAM" id="SSF57903">
    <property type="entry name" value="FYVE/PHD zinc finger"/>
    <property type="match status" value="1"/>
</dbReference>
<dbReference type="InterPro" id="IPR001965">
    <property type="entry name" value="Znf_PHD"/>
</dbReference>
<evidence type="ECO:0000256" key="9">
    <source>
        <dbReference type="PROSITE-ProRule" id="PRU00146"/>
    </source>
</evidence>
<dbReference type="PROSITE" id="PS01359">
    <property type="entry name" value="ZF_PHD_1"/>
    <property type="match status" value="1"/>
</dbReference>
<dbReference type="GO" id="GO:0005634">
    <property type="term" value="C:nucleus"/>
    <property type="evidence" value="ECO:0007669"/>
    <property type="project" value="UniProtKB-SubCell"/>
</dbReference>
<comment type="function">
    <text evidence="10">Component of an histone acetyltransferase complex.</text>
</comment>
<dbReference type="InterPro" id="IPR019786">
    <property type="entry name" value="Zinc_finger_PHD-type_CS"/>
</dbReference>
<evidence type="ECO:0000256" key="11">
    <source>
        <dbReference type="SAM" id="MobiDB-lite"/>
    </source>
</evidence>
<dbReference type="GeneID" id="25030596"/>
<dbReference type="OrthoDB" id="5411773at2759"/>
<evidence type="ECO:0000259" key="12">
    <source>
        <dbReference type="PROSITE" id="PS50016"/>
    </source>
</evidence>
<dbReference type="SMART" id="SM01408">
    <property type="entry name" value="ING"/>
    <property type="match status" value="1"/>
</dbReference>
<organism evidence="13 14">
    <name type="scientific">Schizosaccharomyces octosporus (strain yFS286)</name>
    <name type="common">Fission yeast</name>
    <name type="synonym">Octosporomyces octosporus</name>
    <dbReference type="NCBI Taxonomy" id="483514"/>
    <lineage>
        <taxon>Eukaryota</taxon>
        <taxon>Fungi</taxon>
        <taxon>Dikarya</taxon>
        <taxon>Ascomycota</taxon>
        <taxon>Taphrinomycotina</taxon>
        <taxon>Schizosaccharomycetes</taxon>
        <taxon>Schizosaccharomycetales</taxon>
        <taxon>Schizosaccharomycetaceae</taxon>
        <taxon>Schizosaccharomyces</taxon>
    </lineage>
</organism>
<accession>S9PV62</accession>
<dbReference type="PROSITE" id="PS50016">
    <property type="entry name" value="ZF_PHD_2"/>
    <property type="match status" value="1"/>
</dbReference>
<dbReference type="InterPro" id="IPR011011">
    <property type="entry name" value="Znf_FYVE_PHD"/>
</dbReference>